<dbReference type="RefSeq" id="WP_209511128.1">
    <property type="nucleotide sequence ID" value="NZ_JAGGKS010000003.1"/>
</dbReference>
<keyword evidence="1" id="KW-0812">Transmembrane</keyword>
<evidence type="ECO:0000256" key="1">
    <source>
        <dbReference type="SAM" id="Phobius"/>
    </source>
</evidence>
<gene>
    <name evidence="2" type="ORF">J2Z76_001243</name>
</gene>
<name>A0ABS4GCH6_9FIRM</name>
<evidence type="ECO:0000313" key="3">
    <source>
        <dbReference type="Proteomes" id="UP001519342"/>
    </source>
</evidence>
<comment type="caution">
    <text evidence="2">The sequence shown here is derived from an EMBL/GenBank/DDBJ whole genome shotgun (WGS) entry which is preliminary data.</text>
</comment>
<feature type="transmembrane region" description="Helical" evidence="1">
    <location>
        <begin position="5"/>
        <end position="25"/>
    </location>
</feature>
<feature type="transmembrane region" description="Helical" evidence="1">
    <location>
        <begin position="103"/>
        <end position="123"/>
    </location>
</feature>
<dbReference type="EMBL" id="JAGGKS010000003">
    <property type="protein sequence ID" value="MBP1925384.1"/>
    <property type="molecule type" value="Genomic_DNA"/>
</dbReference>
<sequence>MFKKYIFKLIFRVSIFSFVLYMYLFNNELLRNVLSSHVNGITPLHVVWLILMIEMIIQISPHSKISMGCLKQFRNKYTSPKNEYEDLELYKNIQKMNITAIKVLLSWLFFNAIIGILYLMEILDVQELLLISMFYYVCDLICVIIWCPFQSLIMKNRCCVNCRIFNWGHFMMYTPMLFIRSFFSWSLFFMSILILIRWEIVYLKYPERFWEGSNESLKCIHCNDKMCKIKKPVLSNLIKESDCIKTYDRT</sequence>
<evidence type="ECO:0000313" key="2">
    <source>
        <dbReference type="EMBL" id="MBP1925384.1"/>
    </source>
</evidence>
<feature type="transmembrane region" description="Helical" evidence="1">
    <location>
        <begin position="37"/>
        <end position="57"/>
    </location>
</feature>
<proteinExistence type="predicted"/>
<keyword evidence="1" id="KW-0472">Membrane</keyword>
<organism evidence="2 3">
    <name type="scientific">Sedimentibacter acidaminivorans</name>
    <dbReference type="NCBI Taxonomy" id="913099"/>
    <lineage>
        <taxon>Bacteria</taxon>
        <taxon>Bacillati</taxon>
        <taxon>Bacillota</taxon>
        <taxon>Tissierellia</taxon>
        <taxon>Sedimentibacter</taxon>
    </lineage>
</organism>
<dbReference type="Proteomes" id="UP001519342">
    <property type="component" value="Unassembled WGS sequence"/>
</dbReference>
<reference evidence="2 3" key="1">
    <citation type="submission" date="2021-03" db="EMBL/GenBank/DDBJ databases">
        <title>Genomic Encyclopedia of Type Strains, Phase IV (KMG-IV): sequencing the most valuable type-strain genomes for metagenomic binning, comparative biology and taxonomic classification.</title>
        <authorList>
            <person name="Goeker M."/>
        </authorList>
    </citation>
    <scope>NUCLEOTIDE SEQUENCE [LARGE SCALE GENOMIC DNA]</scope>
    <source>
        <strain evidence="2 3">DSM 24004</strain>
    </source>
</reference>
<keyword evidence="1" id="KW-1133">Transmembrane helix</keyword>
<accession>A0ABS4GCH6</accession>
<protein>
    <submittedName>
        <fullName evidence="2">Uncharacterized protein</fullName>
    </submittedName>
</protein>
<feature type="transmembrane region" description="Helical" evidence="1">
    <location>
        <begin position="170"/>
        <end position="196"/>
    </location>
</feature>
<feature type="transmembrane region" description="Helical" evidence="1">
    <location>
        <begin position="129"/>
        <end position="149"/>
    </location>
</feature>
<keyword evidence="3" id="KW-1185">Reference proteome</keyword>